<protein>
    <recommendedName>
        <fullName evidence="1">RNA polymerase sigma-70 region 4 domain-containing protein</fullName>
    </recommendedName>
</protein>
<dbReference type="SUPFAM" id="SSF88659">
    <property type="entry name" value="Sigma3 and sigma4 domains of RNA polymerase sigma factors"/>
    <property type="match status" value="1"/>
</dbReference>
<dbReference type="Pfam" id="PF04545">
    <property type="entry name" value="Sigma70_r4"/>
    <property type="match status" value="1"/>
</dbReference>
<dbReference type="InterPro" id="IPR007630">
    <property type="entry name" value="RNA_pol_sigma70_r4"/>
</dbReference>
<evidence type="ECO:0000313" key="2">
    <source>
        <dbReference type="EMBL" id="GAA5055244.1"/>
    </source>
</evidence>
<dbReference type="InterPro" id="IPR013324">
    <property type="entry name" value="RNA_pol_sigma_r3/r4-like"/>
</dbReference>
<dbReference type="EMBL" id="BAABJM010000002">
    <property type="protein sequence ID" value="GAA5055244.1"/>
    <property type="molecule type" value="Genomic_DNA"/>
</dbReference>
<reference evidence="3" key="1">
    <citation type="journal article" date="2019" name="Int. J. Syst. Evol. Microbiol.">
        <title>The Global Catalogue of Microorganisms (GCM) 10K type strain sequencing project: providing services to taxonomists for standard genome sequencing and annotation.</title>
        <authorList>
            <consortium name="The Broad Institute Genomics Platform"/>
            <consortium name="The Broad Institute Genome Sequencing Center for Infectious Disease"/>
            <person name="Wu L."/>
            <person name="Ma J."/>
        </authorList>
    </citation>
    <scope>NUCLEOTIDE SEQUENCE [LARGE SCALE GENOMIC DNA]</scope>
    <source>
        <strain evidence="3">JCM 18298</strain>
    </source>
</reference>
<evidence type="ECO:0000259" key="1">
    <source>
        <dbReference type="Pfam" id="PF04545"/>
    </source>
</evidence>
<sequence>MQVEVGYVPESADVEDDTAPLDVRADISFELEEVNEVLAELVALLAERRPKTRDLLTVRLGVSGERPETLARLGARYDISRDRVRQLHTKAVGQLIRLAQQNELTWQGGRGAEEIFAARYPLDARDRQLVRALLVETYATDSDIVATELSHLKLRLAGHDAEDAKRVAGFVAQRIAAWQKKTNRRLAKLLDAEPRASSQLDPWLSQVEWSPTAHPAPLPTSSARTVDSDDDARGRFYLDKVGRDVPFDSGMEARLLWILNASSLVDTFQEHPCALEYTLDDGAHLGYPSIVARLADGRVVLIDVQPLGHVAFHVNRVRADAARAFAHDRGWGWLIWTGSALGVTDLGNRAVDPNLERALSELVARGPVSWQTLRGLRADTELTLLDFLALVLRHEWRWDRGPFRLSAPPSPQR</sequence>
<dbReference type="Gene3D" id="1.10.10.10">
    <property type="entry name" value="Winged helix-like DNA-binding domain superfamily/Winged helix DNA-binding domain"/>
    <property type="match status" value="1"/>
</dbReference>
<organism evidence="2 3">
    <name type="scientific">Nocardia callitridis</name>
    <dbReference type="NCBI Taxonomy" id="648753"/>
    <lineage>
        <taxon>Bacteria</taxon>
        <taxon>Bacillati</taxon>
        <taxon>Actinomycetota</taxon>
        <taxon>Actinomycetes</taxon>
        <taxon>Mycobacteriales</taxon>
        <taxon>Nocardiaceae</taxon>
        <taxon>Nocardia</taxon>
    </lineage>
</organism>
<comment type="caution">
    <text evidence="2">The sequence shown here is derived from an EMBL/GenBank/DDBJ whole genome shotgun (WGS) entry which is preliminary data.</text>
</comment>
<dbReference type="Proteomes" id="UP001500603">
    <property type="component" value="Unassembled WGS sequence"/>
</dbReference>
<feature type="domain" description="RNA polymerase sigma-70 region 4" evidence="1">
    <location>
        <begin position="50"/>
        <end position="95"/>
    </location>
</feature>
<name>A0ABP9KE22_9NOCA</name>
<keyword evidence="3" id="KW-1185">Reference proteome</keyword>
<gene>
    <name evidence="2" type="ORF">GCM10023318_31130</name>
</gene>
<dbReference type="InterPro" id="IPR036388">
    <property type="entry name" value="WH-like_DNA-bd_sf"/>
</dbReference>
<evidence type="ECO:0000313" key="3">
    <source>
        <dbReference type="Proteomes" id="UP001500603"/>
    </source>
</evidence>
<proteinExistence type="predicted"/>
<accession>A0ABP9KE22</accession>